<keyword evidence="2" id="KW-1185">Reference proteome</keyword>
<organism evidence="1 2">
    <name type="scientific">Eumeta variegata</name>
    <name type="common">Bagworm moth</name>
    <name type="synonym">Eumeta japonica</name>
    <dbReference type="NCBI Taxonomy" id="151549"/>
    <lineage>
        <taxon>Eukaryota</taxon>
        <taxon>Metazoa</taxon>
        <taxon>Ecdysozoa</taxon>
        <taxon>Arthropoda</taxon>
        <taxon>Hexapoda</taxon>
        <taxon>Insecta</taxon>
        <taxon>Pterygota</taxon>
        <taxon>Neoptera</taxon>
        <taxon>Endopterygota</taxon>
        <taxon>Lepidoptera</taxon>
        <taxon>Glossata</taxon>
        <taxon>Ditrysia</taxon>
        <taxon>Tineoidea</taxon>
        <taxon>Psychidae</taxon>
        <taxon>Oiketicinae</taxon>
        <taxon>Eumeta</taxon>
    </lineage>
</organism>
<sequence>MMSENEVVAASPARGAIDPANRKVNALNARWHEFSQSVNFIILRRSSATLRFYAAHKTQTSPYTVAVLCFLVDITIATRALYECGYLTFMRAAAAVVRSCFIVIDKRMDRYGHALISAIF</sequence>
<name>A0A4C1ZAH9_EUMVA</name>
<evidence type="ECO:0000313" key="2">
    <source>
        <dbReference type="Proteomes" id="UP000299102"/>
    </source>
</evidence>
<proteinExistence type="predicted"/>
<reference evidence="1 2" key="1">
    <citation type="journal article" date="2019" name="Commun. Biol.">
        <title>The bagworm genome reveals a unique fibroin gene that provides high tensile strength.</title>
        <authorList>
            <person name="Kono N."/>
            <person name="Nakamura H."/>
            <person name="Ohtoshi R."/>
            <person name="Tomita M."/>
            <person name="Numata K."/>
            <person name="Arakawa K."/>
        </authorList>
    </citation>
    <scope>NUCLEOTIDE SEQUENCE [LARGE SCALE GENOMIC DNA]</scope>
</reference>
<dbReference type="Proteomes" id="UP000299102">
    <property type="component" value="Unassembled WGS sequence"/>
</dbReference>
<dbReference type="EMBL" id="BGZK01001630">
    <property type="protein sequence ID" value="GBP83627.1"/>
    <property type="molecule type" value="Genomic_DNA"/>
</dbReference>
<evidence type="ECO:0000313" key="1">
    <source>
        <dbReference type="EMBL" id="GBP83627.1"/>
    </source>
</evidence>
<dbReference type="AlphaFoldDB" id="A0A4C1ZAH9"/>
<accession>A0A4C1ZAH9</accession>
<gene>
    <name evidence="1" type="ORF">EVAR_60326_1</name>
</gene>
<protein>
    <submittedName>
        <fullName evidence="1">Uncharacterized protein</fullName>
    </submittedName>
</protein>
<comment type="caution">
    <text evidence="1">The sequence shown here is derived from an EMBL/GenBank/DDBJ whole genome shotgun (WGS) entry which is preliminary data.</text>
</comment>